<evidence type="ECO:0000256" key="1">
    <source>
        <dbReference type="ARBA" id="ARBA00007992"/>
    </source>
</evidence>
<feature type="region of interest" description="Disordered" evidence="6">
    <location>
        <begin position="376"/>
        <end position="400"/>
    </location>
</feature>
<dbReference type="FunFam" id="3.50.50.60:FF:000115">
    <property type="entry name" value="Salicylate hydroxylase, putative"/>
    <property type="match status" value="1"/>
</dbReference>
<keyword evidence="2" id="KW-0285">Flavoprotein</keyword>
<accession>A0A161HG41</accession>
<dbReference type="PANTHER" id="PTHR13789">
    <property type="entry name" value="MONOOXYGENASE"/>
    <property type="match status" value="1"/>
</dbReference>
<evidence type="ECO:0000256" key="6">
    <source>
        <dbReference type="SAM" id="MobiDB-lite"/>
    </source>
</evidence>
<sequence length="415" mass="46266">MVSVKNKFKIIVCGGGLGGLGCAIGLALNGHHVIVLEAASEINEVGAGIQIPPNCVKVLNEYGVAEKLKKYVTKPANINLRRYSTGEILNATKLDPHMTETYGFPYWLIHRADYQRVLWDYALSIGVAIKTCSRIDSVDDATHTVKLVDGTTYTGDLIVGADGIRSKVRDSAVVDEEVVLPTPSSNCAYRATVPAEEMLADPVIAHLMTDINSNCWIGYRRHVMAYPIRNGKMYNIVMSHPGQAAVGKWAEPGDIEEMKNHYKNFDPVVVQLLTHVKTVLKWVLADLPTLPRWVSKSGQTVLIGDAAHAMLPYLAQGAAQAIEDGACISSLLSQCETEKDIPDAMRKYEKRRKLRCEKIQRGARDNGYIWHMPDGEEQEQRDSDMKLQPADKKNPNQWSDPLFQKWMFGWDAFRD</sequence>
<evidence type="ECO:0000313" key="8">
    <source>
        <dbReference type="EMBL" id="ANB14630.1"/>
    </source>
</evidence>
<name>A0A161HG41_9ASCO</name>
<dbReference type="GO" id="GO:0004497">
    <property type="term" value="F:monooxygenase activity"/>
    <property type="evidence" value="ECO:0007669"/>
    <property type="project" value="UniProtKB-KW"/>
</dbReference>
<evidence type="ECO:0000259" key="7">
    <source>
        <dbReference type="Pfam" id="PF01494"/>
    </source>
</evidence>
<evidence type="ECO:0000256" key="2">
    <source>
        <dbReference type="ARBA" id="ARBA00022630"/>
    </source>
</evidence>
<dbReference type="OrthoDB" id="9993796at2759"/>
<organism evidence="8 9">
    <name type="scientific">Sugiyamaella lignohabitans</name>
    <dbReference type="NCBI Taxonomy" id="796027"/>
    <lineage>
        <taxon>Eukaryota</taxon>
        <taxon>Fungi</taxon>
        <taxon>Dikarya</taxon>
        <taxon>Ascomycota</taxon>
        <taxon>Saccharomycotina</taxon>
        <taxon>Dipodascomycetes</taxon>
        <taxon>Dipodascales</taxon>
        <taxon>Trichomonascaceae</taxon>
        <taxon>Sugiyamaella</taxon>
    </lineage>
</organism>
<feature type="domain" description="FAD-binding" evidence="7">
    <location>
        <begin position="9"/>
        <end position="360"/>
    </location>
</feature>
<comment type="similarity">
    <text evidence="1">Belongs to the paxM FAD-dependent monooxygenase family.</text>
</comment>
<evidence type="ECO:0000256" key="3">
    <source>
        <dbReference type="ARBA" id="ARBA00022827"/>
    </source>
</evidence>
<dbReference type="InterPro" id="IPR002938">
    <property type="entry name" value="FAD-bd"/>
</dbReference>
<dbReference type="PROSITE" id="PS51257">
    <property type="entry name" value="PROKAR_LIPOPROTEIN"/>
    <property type="match status" value="1"/>
</dbReference>
<dbReference type="PANTHER" id="PTHR13789:SF147">
    <property type="entry name" value="PUTATIVE (AFU_ORTHOLOGUE AFUA_2G01950)-RELATED"/>
    <property type="match status" value="1"/>
</dbReference>
<dbReference type="AlphaFoldDB" id="A0A161HG41"/>
<feature type="compositionally biased region" description="Basic and acidic residues" evidence="6">
    <location>
        <begin position="378"/>
        <end position="394"/>
    </location>
</feature>
<dbReference type="RefSeq" id="XP_018737107.1">
    <property type="nucleotide sequence ID" value="XM_018879166.1"/>
</dbReference>
<dbReference type="KEGG" id="slb:AWJ20_2235"/>
<dbReference type="PRINTS" id="PR00420">
    <property type="entry name" value="RNGMNOXGNASE"/>
</dbReference>
<keyword evidence="5" id="KW-0503">Monooxygenase</keyword>
<dbReference type="Proteomes" id="UP000189580">
    <property type="component" value="Chromosome b"/>
</dbReference>
<evidence type="ECO:0000313" key="9">
    <source>
        <dbReference type="Proteomes" id="UP000189580"/>
    </source>
</evidence>
<evidence type="ECO:0000256" key="5">
    <source>
        <dbReference type="ARBA" id="ARBA00023033"/>
    </source>
</evidence>
<dbReference type="Gene3D" id="3.50.50.60">
    <property type="entry name" value="FAD/NAD(P)-binding domain"/>
    <property type="match status" value="1"/>
</dbReference>
<dbReference type="SUPFAM" id="SSF54373">
    <property type="entry name" value="FAD-linked reductases, C-terminal domain"/>
    <property type="match status" value="1"/>
</dbReference>
<proteinExistence type="inferred from homology"/>
<protein>
    <recommendedName>
        <fullName evidence="7">FAD-binding domain-containing protein</fullName>
    </recommendedName>
</protein>
<dbReference type="InterPro" id="IPR050493">
    <property type="entry name" value="FAD-dep_Monooxygenase_BioMet"/>
</dbReference>
<dbReference type="Pfam" id="PF01494">
    <property type="entry name" value="FAD_binding_3"/>
    <property type="match status" value="1"/>
</dbReference>
<dbReference type="InterPro" id="IPR036188">
    <property type="entry name" value="FAD/NAD-bd_sf"/>
</dbReference>
<evidence type="ECO:0000256" key="4">
    <source>
        <dbReference type="ARBA" id="ARBA00023002"/>
    </source>
</evidence>
<dbReference type="GeneID" id="30034124"/>
<keyword evidence="4" id="KW-0560">Oxidoreductase</keyword>
<dbReference type="SUPFAM" id="SSF51905">
    <property type="entry name" value="FAD/NAD(P)-binding domain"/>
    <property type="match status" value="1"/>
</dbReference>
<reference evidence="8 9" key="1">
    <citation type="submission" date="2016-02" db="EMBL/GenBank/DDBJ databases">
        <title>Complete genome sequence and transcriptome regulation of the pentose utilising yeast Sugiyamaella lignohabitans.</title>
        <authorList>
            <person name="Bellasio M."/>
            <person name="Peymann A."/>
            <person name="Valli M."/>
            <person name="Sipitzky M."/>
            <person name="Graf A."/>
            <person name="Sauer M."/>
            <person name="Marx H."/>
            <person name="Mattanovich D."/>
        </authorList>
    </citation>
    <scope>NUCLEOTIDE SEQUENCE [LARGE SCALE GENOMIC DNA]</scope>
    <source>
        <strain evidence="8 9">CBS 10342</strain>
    </source>
</reference>
<dbReference type="GO" id="GO:0071949">
    <property type="term" value="F:FAD binding"/>
    <property type="evidence" value="ECO:0007669"/>
    <property type="project" value="InterPro"/>
</dbReference>
<gene>
    <name evidence="8" type="ORF">AWJ20_2235</name>
</gene>
<keyword evidence="3" id="KW-0274">FAD</keyword>
<keyword evidence="9" id="KW-1185">Reference proteome</keyword>
<dbReference type="EMBL" id="CP014503">
    <property type="protein sequence ID" value="ANB14630.1"/>
    <property type="molecule type" value="Genomic_DNA"/>
</dbReference>